<gene>
    <name evidence="1" type="ORF">DX873_17515</name>
</gene>
<sequence length="119" mass="13892">MALLLTLLPQFDNAGNYSNDVLQMEHDEVFFEQLIELEQKEGNEVTIPFQSFMGNGGATMKYMHGETLKSDYGDNLKYVSAIKLKLLMSNYQPFSWHNRAVRAFVLQLPDDLKIWLYWH</sequence>
<dbReference type="Proteomes" id="UP000261828">
    <property type="component" value="Unassembled WGS sequence"/>
</dbReference>
<protein>
    <submittedName>
        <fullName evidence="1">Uncharacterized protein</fullName>
    </submittedName>
</protein>
<name>A0A371JL94_9FLAO</name>
<dbReference type="OrthoDB" id="9873809at2"/>
<dbReference type="EMBL" id="QTJX01000007">
    <property type="protein sequence ID" value="RDY57699.1"/>
    <property type="molecule type" value="Genomic_DNA"/>
</dbReference>
<evidence type="ECO:0000313" key="2">
    <source>
        <dbReference type="Proteomes" id="UP000261828"/>
    </source>
</evidence>
<organism evidence="1 2">
    <name type="scientific">Flagellimonas nanhaiensis</name>
    <dbReference type="NCBI Taxonomy" id="2292706"/>
    <lineage>
        <taxon>Bacteria</taxon>
        <taxon>Pseudomonadati</taxon>
        <taxon>Bacteroidota</taxon>
        <taxon>Flavobacteriia</taxon>
        <taxon>Flavobacteriales</taxon>
        <taxon>Flavobacteriaceae</taxon>
        <taxon>Flagellimonas</taxon>
    </lineage>
</organism>
<reference evidence="1 2" key="1">
    <citation type="submission" date="2018-08" db="EMBL/GenBank/DDBJ databases">
        <title>Muricauda nanhaiensis sp. nov., isolated from seawater of the South China Sea.</title>
        <authorList>
            <person name="Dang Y."/>
        </authorList>
    </citation>
    <scope>NUCLEOTIDE SEQUENCE [LARGE SCALE GENOMIC DNA]</scope>
    <source>
        <strain evidence="1 2">SM1704</strain>
    </source>
</reference>
<dbReference type="RefSeq" id="WP_116185798.1">
    <property type="nucleotide sequence ID" value="NZ_QTJX01000007.1"/>
</dbReference>
<comment type="caution">
    <text evidence="1">The sequence shown here is derived from an EMBL/GenBank/DDBJ whole genome shotgun (WGS) entry which is preliminary data.</text>
</comment>
<accession>A0A371JL94</accession>
<proteinExistence type="predicted"/>
<keyword evidence="2" id="KW-1185">Reference proteome</keyword>
<evidence type="ECO:0000313" key="1">
    <source>
        <dbReference type="EMBL" id="RDY57699.1"/>
    </source>
</evidence>
<dbReference type="AlphaFoldDB" id="A0A371JL94"/>